<dbReference type="AlphaFoldDB" id="A0A364Y0M7"/>
<dbReference type="RefSeq" id="WP_112747686.1">
    <property type="nucleotide sequence ID" value="NZ_QMFY01000007.1"/>
</dbReference>
<proteinExistence type="predicted"/>
<organism evidence="1 2">
    <name type="scientific">Pseudochryseolinea flava</name>
    <dbReference type="NCBI Taxonomy" id="2059302"/>
    <lineage>
        <taxon>Bacteria</taxon>
        <taxon>Pseudomonadati</taxon>
        <taxon>Bacteroidota</taxon>
        <taxon>Cytophagia</taxon>
        <taxon>Cytophagales</taxon>
        <taxon>Fulvivirgaceae</taxon>
        <taxon>Pseudochryseolinea</taxon>
    </lineage>
</organism>
<dbReference type="EMBL" id="QMFY01000007">
    <property type="protein sequence ID" value="RAW00344.1"/>
    <property type="molecule type" value="Genomic_DNA"/>
</dbReference>
<gene>
    <name evidence="1" type="ORF">DQQ10_14925</name>
</gene>
<name>A0A364Y0M7_9BACT</name>
<dbReference type="OrthoDB" id="9824010at2"/>
<comment type="caution">
    <text evidence="1">The sequence shown here is derived from an EMBL/GenBank/DDBJ whole genome shotgun (WGS) entry which is preliminary data.</text>
</comment>
<dbReference type="Proteomes" id="UP000251889">
    <property type="component" value="Unassembled WGS sequence"/>
</dbReference>
<accession>A0A364Y0M7</accession>
<keyword evidence="2" id="KW-1185">Reference proteome</keyword>
<dbReference type="PROSITE" id="PS51257">
    <property type="entry name" value="PROKAR_LIPOPROTEIN"/>
    <property type="match status" value="1"/>
</dbReference>
<evidence type="ECO:0000313" key="2">
    <source>
        <dbReference type="Proteomes" id="UP000251889"/>
    </source>
</evidence>
<protein>
    <submittedName>
        <fullName evidence="1">Uncharacterized protein</fullName>
    </submittedName>
</protein>
<evidence type="ECO:0000313" key="1">
    <source>
        <dbReference type="EMBL" id="RAW00344.1"/>
    </source>
</evidence>
<sequence length="306" mass="33269">MKRPIGYAFLLLIAVSCGVVEDLKQSPELEPLEHGFKSSAAIAYCASIANAAFKGYELPSYISFDADTREGYAGAGVIYVSANASHPMPFNNAVGDIAIAALWNGNQGGVMSIIFGDIDILSAQYKLYGIHTVPFFYDEENDRIITLFAEQDIVIGEGSDTLLSINLSKGKFDLELERLEEEQSDDVFVAVTQNVWHISVDQRDSPINFYDDDVTVNGGGQIATVNSKSGGVLYHAMIKTKFNYNECQSNPISGSAFVQNFKAGSVLDLGTILLDFHSACNGKAEITLATGKYLRANGDDVMLNWQ</sequence>
<reference evidence="1 2" key="1">
    <citation type="submission" date="2018-06" db="EMBL/GenBank/DDBJ databases">
        <title>Chryseolinea flavus sp. nov., a member of the phylum Bacteroidetes isolated from soil.</title>
        <authorList>
            <person name="Li Y."/>
            <person name="Wang J."/>
        </authorList>
    </citation>
    <scope>NUCLEOTIDE SEQUENCE [LARGE SCALE GENOMIC DNA]</scope>
    <source>
        <strain evidence="1 2">SDU1-6</strain>
    </source>
</reference>